<sequence>MLELLLIIFIQLLYVPMLTLRTICMVKNLKILTAIFGFLETLVYIFGLTIVLSGERNIVEMIVYAIGFALGLVVGILVEEKLAIGFASMQVNITHDNEVLVNILRDQGFGVTVYIGEGKYGKRINLDILTKRKKEAKLLGIIHEYEPKAFIMAFEPKMFRGGYLTEMMKKRLKPNKKNINQDENKLKCIIKKTVDGINFEAAELKKNWMRNK</sequence>
<evidence type="ECO:0000259" key="8">
    <source>
        <dbReference type="Pfam" id="PF18955"/>
    </source>
</evidence>
<dbReference type="PANTHER" id="PTHR40060">
    <property type="entry name" value="UPF0316 PROTEIN YEBE"/>
    <property type="match status" value="1"/>
</dbReference>
<evidence type="ECO:0000256" key="6">
    <source>
        <dbReference type="HAMAP-Rule" id="MF_01515"/>
    </source>
</evidence>
<keyword evidence="4 6" id="KW-1133">Transmembrane helix</keyword>
<dbReference type="InterPro" id="IPR019264">
    <property type="entry name" value="DUF2179"/>
</dbReference>
<organism evidence="9 10">
    <name type="scientific">Acetobacterium paludosum</name>
    <dbReference type="NCBI Taxonomy" id="52693"/>
    <lineage>
        <taxon>Bacteria</taxon>
        <taxon>Bacillati</taxon>
        <taxon>Bacillota</taxon>
        <taxon>Clostridia</taxon>
        <taxon>Eubacteriales</taxon>
        <taxon>Eubacteriaceae</taxon>
        <taxon>Acetobacterium</taxon>
    </lineage>
</organism>
<evidence type="ECO:0000256" key="1">
    <source>
        <dbReference type="ARBA" id="ARBA00004651"/>
    </source>
</evidence>
<accession>A0A923I1G8</accession>
<evidence type="ECO:0000256" key="5">
    <source>
        <dbReference type="ARBA" id="ARBA00023136"/>
    </source>
</evidence>
<keyword evidence="5 6" id="KW-0472">Membrane</keyword>
<keyword evidence="3 6" id="KW-0812">Transmembrane</keyword>
<dbReference type="Pfam" id="PF18955">
    <property type="entry name" value="DUF5698"/>
    <property type="match status" value="1"/>
</dbReference>
<proteinExistence type="inferred from homology"/>
<dbReference type="OrthoDB" id="48231at2"/>
<comment type="subcellular location">
    <subcellularLocation>
        <location evidence="1 6">Cell membrane</location>
        <topology evidence="1 6">Multi-pass membrane protein</topology>
    </subcellularLocation>
</comment>
<evidence type="ECO:0000259" key="7">
    <source>
        <dbReference type="Pfam" id="PF10035"/>
    </source>
</evidence>
<gene>
    <name evidence="9" type="ORF">GH810_03485</name>
</gene>
<protein>
    <recommendedName>
        <fullName evidence="6">UPF0316 protein GH810_03485</fullName>
    </recommendedName>
</protein>
<dbReference type="PANTHER" id="PTHR40060:SF1">
    <property type="entry name" value="UPF0316 PROTEIN YEBE"/>
    <property type="match status" value="1"/>
</dbReference>
<reference evidence="9" key="2">
    <citation type="submission" date="2020-10" db="EMBL/GenBank/DDBJ databases">
        <title>Comparative genomics of the Acetobacterium genus.</title>
        <authorList>
            <person name="Marshall C."/>
            <person name="May H."/>
            <person name="Norman S."/>
        </authorList>
    </citation>
    <scope>NUCLEOTIDE SEQUENCE</scope>
    <source>
        <strain evidence="9">DER-2019</strain>
    </source>
</reference>
<dbReference type="RefSeq" id="WP_148565757.1">
    <property type="nucleotide sequence ID" value="NZ_RXYA01000002.1"/>
</dbReference>
<evidence type="ECO:0000313" key="10">
    <source>
        <dbReference type="Proteomes" id="UP000616595"/>
    </source>
</evidence>
<feature type="domain" description="DUF5698" evidence="8">
    <location>
        <begin position="19"/>
        <end position="76"/>
    </location>
</feature>
<evidence type="ECO:0000256" key="3">
    <source>
        <dbReference type="ARBA" id="ARBA00022692"/>
    </source>
</evidence>
<feature type="transmembrane region" description="Helical" evidence="6">
    <location>
        <begin position="31"/>
        <end position="52"/>
    </location>
</feature>
<evidence type="ECO:0000256" key="2">
    <source>
        <dbReference type="ARBA" id="ARBA00022475"/>
    </source>
</evidence>
<dbReference type="Pfam" id="PF10035">
    <property type="entry name" value="DUF2179"/>
    <property type="match status" value="1"/>
</dbReference>
<evidence type="ECO:0000256" key="4">
    <source>
        <dbReference type="ARBA" id="ARBA00022989"/>
    </source>
</evidence>
<comment type="similarity">
    <text evidence="6">Belongs to the UPF0316 family.</text>
</comment>
<dbReference type="CDD" id="cd16381">
    <property type="entry name" value="YitT_C_like_1"/>
    <property type="match status" value="1"/>
</dbReference>
<feature type="transmembrane region" description="Helical" evidence="6">
    <location>
        <begin position="58"/>
        <end position="78"/>
    </location>
</feature>
<feature type="transmembrane region" description="Helical" evidence="6">
    <location>
        <begin position="6"/>
        <end position="24"/>
    </location>
</feature>
<dbReference type="GO" id="GO:0005886">
    <property type="term" value="C:plasma membrane"/>
    <property type="evidence" value="ECO:0007669"/>
    <property type="project" value="UniProtKB-SubCell"/>
</dbReference>
<keyword evidence="10" id="KW-1185">Reference proteome</keyword>
<dbReference type="InterPro" id="IPR044035">
    <property type="entry name" value="DUF5698"/>
</dbReference>
<evidence type="ECO:0000313" key="9">
    <source>
        <dbReference type="EMBL" id="MBC3887370.1"/>
    </source>
</evidence>
<name>A0A923I1G8_9FIRM</name>
<keyword evidence="2 6" id="KW-1003">Cell membrane</keyword>
<dbReference type="HAMAP" id="MF_01515">
    <property type="entry name" value="UPF0316"/>
    <property type="match status" value="1"/>
</dbReference>
<dbReference type="EMBL" id="WJBD01000003">
    <property type="protein sequence ID" value="MBC3887370.1"/>
    <property type="molecule type" value="Genomic_DNA"/>
</dbReference>
<reference evidence="9" key="1">
    <citation type="submission" date="2019-10" db="EMBL/GenBank/DDBJ databases">
        <authorList>
            <person name="Ross D.E."/>
            <person name="Gulliver D."/>
        </authorList>
    </citation>
    <scope>NUCLEOTIDE SEQUENCE</scope>
    <source>
        <strain evidence="9">DER-2019</strain>
    </source>
</reference>
<dbReference type="AlphaFoldDB" id="A0A923I1G8"/>
<dbReference type="Proteomes" id="UP000616595">
    <property type="component" value="Unassembled WGS sequence"/>
</dbReference>
<dbReference type="InterPro" id="IPR022930">
    <property type="entry name" value="UPF0316"/>
</dbReference>
<comment type="caution">
    <text evidence="9">The sequence shown here is derived from an EMBL/GenBank/DDBJ whole genome shotgun (WGS) entry which is preliminary data.</text>
</comment>
<dbReference type="NCBIfam" id="NF003194">
    <property type="entry name" value="PRK04164.1-5"/>
    <property type="match status" value="1"/>
</dbReference>
<feature type="domain" description="DUF2179" evidence="7">
    <location>
        <begin position="109"/>
        <end position="161"/>
    </location>
</feature>